<comment type="caution">
    <text evidence="2">The sequence shown here is derived from an EMBL/GenBank/DDBJ whole genome shotgun (WGS) entry which is preliminary data.</text>
</comment>
<protein>
    <submittedName>
        <fullName evidence="2">Uncharacterized protein</fullName>
    </submittedName>
</protein>
<proteinExistence type="predicted"/>
<reference evidence="2" key="1">
    <citation type="submission" date="2018-10" db="EMBL/GenBank/DDBJ databases">
        <title>Effector identification in a new, highly contiguous assembly of the strawberry crown rot pathogen Phytophthora cactorum.</title>
        <authorList>
            <person name="Armitage A.D."/>
            <person name="Nellist C.F."/>
            <person name="Bates H."/>
            <person name="Vickerstaff R.J."/>
            <person name="Harrison R.J."/>
        </authorList>
    </citation>
    <scope>NUCLEOTIDE SEQUENCE</scope>
    <source>
        <strain evidence="2">P415</strain>
    </source>
</reference>
<feature type="compositionally biased region" description="Basic residues" evidence="1">
    <location>
        <begin position="43"/>
        <end position="52"/>
    </location>
</feature>
<evidence type="ECO:0000313" key="2">
    <source>
        <dbReference type="EMBL" id="KAG2984772.1"/>
    </source>
</evidence>
<sequence>MVGSKQYKHNYTKPRGIDRHVNFQPIKVPLGLLSLPGSEKNLRGRKSLKKTKLPGSSGLEKSGGSASGSGFSRRCGVSKILTLLRQPSQTRCSEHSMT</sequence>
<dbReference type="EMBL" id="RCML01000226">
    <property type="protein sequence ID" value="KAG2984772.1"/>
    <property type="molecule type" value="Genomic_DNA"/>
</dbReference>
<organism evidence="2 3">
    <name type="scientific">Phytophthora cactorum</name>
    <dbReference type="NCBI Taxonomy" id="29920"/>
    <lineage>
        <taxon>Eukaryota</taxon>
        <taxon>Sar</taxon>
        <taxon>Stramenopiles</taxon>
        <taxon>Oomycota</taxon>
        <taxon>Peronosporomycetes</taxon>
        <taxon>Peronosporales</taxon>
        <taxon>Peronosporaceae</taxon>
        <taxon>Phytophthora</taxon>
    </lineage>
</organism>
<evidence type="ECO:0000313" key="3">
    <source>
        <dbReference type="Proteomes" id="UP000697107"/>
    </source>
</evidence>
<name>A0A8T1KVX7_9STRA</name>
<accession>A0A8T1KVX7</accession>
<evidence type="ECO:0000256" key="1">
    <source>
        <dbReference type="SAM" id="MobiDB-lite"/>
    </source>
</evidence>
<dbReference type="AlphaFoldDB" id="A0A8T1KVX7"/>
<gene>
    <name evidence="2" type="ORF">PC118_g8694</name>
</gene>
<feature type="compositionally biased region" description="Low complexity" evidence="1">
    <location>
        <begin position="55"/>
        <end position="72"/>
    </location>
</feature>
<feature type="region of interest" description="Disordered" evidence="1">
    <location>
        <begin position="34"/>
        <end position="72"/>
    </location>
</feature>
<dbReference type="Proteomes" id="UP000697107">
    <property type="component" value="Unassembled WGS sequence"/>
</dbReference>